<keyword evidence="5 8" id="KW-0378">Hydrolase</keyword>
<dbReference type="InterPro" id="IPR058535">
    <property type="entry name" value="MafB19-deam"/>
</dbReference>
<evidence type="ECO:0000256" key="4">
    <source>
        <dbReference type="ARBA" id="ARBA00022723"/>
    </source>
</evidence>
<dbReference type="InterPro" id="IPR002125">
    <property type="entry name" value="CMP_dCMP_dom"/>
</dbReference>
<protein>
    <recommendedName>
        <fullName evidence="8">tRNA-specific adenosine deaminase</fullName>
        <ecNumber evidence="8">3.5.4.33</ecNumber>
    </recommendedName>
</protein>
<dbReference type="RefSeq" id="WP_230405770.1">
    <property type="nucleotide sequence ID" value="NZ_CP049055.1"/>
</dbReference>
<gene>
    <name evidence="8" type="primary">tadA</name>
    <name evidence="10" type="ORF">KsCSTR_22090</name>
    <name evidence="11" type="ORF">KSMBR1_0188</name>
</gene>
<dbReference type="HAMAP" id="MF_00972">
    <property type="entry name" value="tRNA_aden_deaminase"/>
    <property type="match status" value="1"/>
</dbReference>
<feature type="binding site" evidence="8">
    <location>
        <position position="99"/>
    </location>
    <ligand>
        <name>Zn(2+)</name>
        <dbReference type="ChEBI" id="CHEBI:29105"/>
        <note>catalytic</note>
    </ligand>
</feature>
<evidence type="ECO:0000256" key="8">
    <source>
        <dbReference type="HAMAP-Rule" id="MF_00972"/>
    </source>
</evidence>
<dbReference type="PANTHER" id="PTHR11079:SF202">
    <property type="entry name" value="TRNA-SPECIFIC ADENOSINE DEAMINASE"/>
    <property type="match status" value="1"/>
</dbReference>
<dbReference type="GO" id="GO:0008270">
    <property type="term" value="F:zinc ion binding"/>
    <property type="evidence" value="ECO:0007669"/>
    <property type="project" value="UniProtKB-UniRule"/>
</dbReference>
<dbReference type="EC" id="3.5.4.33" evidence="8"/>
<evidence type="ECO:0000259" key="9">
    <source>
        <dbReference type="PROSITE" id="PS51747"/>
    </source>
</evidence>
<keyword evidence="12" id="KW-1185">Reference proteome</keyword>
<sequence>MIVLNKAMGMESASSNHEYFMRQAIKEAEKAADINEVPVGAVIVYDNRIIARAHNQREMLKDPTAHAEMIAITQGAEYLQNWRLTGSTIYVTLEPCVMCAGALVQSRIDKLVYGAVDKKAGACVSVMNLVQNTKLNHRLEVIPDILADECRDILKRFFLENCRIK</sequence>
<dbReference type="SUPFAM" id="SSF53927">
    <property type="entry name" value="Cytidine deaminase-like"/>
    <property type="match status" value="1"/>
</dbReference>
<dbReference type="AlphaFoldDB" id="A0A2C9CAI1"/>
<dbReference type="NCBIfam" id="NF008113">
    <property type="entry name" value="PRK10860.1"/>
    <property type="match status" value="1"/>
</dbReference>
<evidence type="ECO:0000313" key="10">
    <source>
        <dbReference type="EMBL" id="QII11588.1"/>
    </source>
</evidence>
<evidence type="ECO:0000256" key="7">
    <source>
        <dbReference type="ARBA" id="ARBA00048045"/>
    </source>
</evidence>
<reference evidence="12" key="2">
    <citation type="submission" date="2017-10" db="EMBL/GenBank/DDBJ databases">
        <authorList>
            <person name="Frank J."/>
        </authorList>
    </citation>
    <scope>NUCLEOTIDE SEQUENCE [LARGE SCALE GENOMIC DNA]</scope>
</reference>
<dbReference type="Proteomes" id="UP000501926">
    <property type="component" value="Chromosome"/>
</dbReference>
<comment type="cofactor">
    <cofactor evidence="8">
        <name>Zn(2+)</name>
        <dbReference type="ChEBI" id="CHEBI:29105"/>
    </cofactor>
    <text evidence="8">Binds 1 zinc ion per subunit.</text>
</comment>
<evidence type="ECO:0000256" key="5">
    <source>
        <dbReference type="ARBA" id="ARBA00022801"/>
    </source>
</evidence>
<dbReference type="InterPro" id="IPR016192">
    <property type="entry name" value="APOBEC/CMP_deaminase_Zn-bd"/>
</dbReference>
<keyword evidence="3 8" id="KW-0819">tRNA processing</keyword>
<organism evidence="11 12">
    <name type="scientific">Kuenenia stuttgartiensis</name>
    <dbReference type="NCBI Taxonomy" id="174633"/>
    <lineage>
        <taxon>Bacteria</taxon>
        <taxon>Pseudomonadati</taxon>
        <taxon>Planctomycetota</taxon>
        <taxon>Candidatus Brocadiia</taxon>
        <taxon>Candidatus Brocadiales</taxon>
        <taxon>Candidatus Brocadiaceae</taxon>
        <taxon>Candidatus Kuenenia</taxon>
    </lineage>
</organism>
<feature type="domain" description="CMP/dCMP-type deaminase" evidence="9">
    <location>
        <begin position="15"/>
        <end position="125"/>
    </location>
</feature>
<dbReference type="EMBL" id="LT934425">
    <property type="protein sequence ID" value="SOH02706.1"/>
    <property type="molecule type" value="Genomic_DNA"/>
</dbReference>
<dbReference type="GO" id="GO:0052717">
    <property type="term" value="F:tRNA-specific adenosine-34 deaminase activity"/>
    <property type="evidence" value="ECO:0007669"/>
    <property type="project" value="UniProtKB-UniRule"/>
</dbReference>
<dbReference type="InterPro" id="IPR016193">
    <property type="entry name" value="Cytidine_deaminase-like"/>
</dbReference>
<feature type="active site" description="Proton donor" evidence="8">
    <location>
        <position position="68"/>
    </location>
</feature>
<accession>A0A2C9CAI1</accession>
<evidence type="ECO:0000256" key="3">
    <source>
        <dbReference type="ARBA" id="ARBA00022694"/>
    </source>
</evidence>
<feature type="binding site" evidence="8">
    <location>
        <position position="96"/>
    </location>
    <ligand>
        <name>Zn(2+)</name>
        <dbReference type="ChEBI" id="CHEBI:29105"/>
        <note>catalytic</note>
    </ligand>
</feature>
<dbReference type="PROSITE" id="PS51747">
    <property type="entry name" value="CYT_DCMP_DEAMINASES_2"/>
    <property type="match status" value="1"/>
</dbReference>
<reference evidence="11" key="1">
    <citation type="submission" date="2017-10" db="EMBL/GenBank/DDBJ databases">
        <authorList>
            <person name="Banno H."/>
            <person name="Chua N.-H."/>
        </authorList>
    </citation>
    <scope>NUCLEOTIDE SEQUENCE [LARGE SCALE GENOMIC DNA]</scope>
    <source>
        <strain evidence="11">Kuenenia_mbr1_ru-nijmegen</strain>
    </source>
</reference>
<dbReference type="GO" id="GO:0002100">
    <property type="term" value="P:tRNA wobble adenosine to inosine editing"/>
    <property type="evidence" value="ECO:0007669"/>
    <property type="project" value="UniProtKB-UniRule"/>
</dbReference>
<evidence type="ECO:0000313" key="11">
    <source>
        <dbReference type="EMBL" id="SOH02706.1"/>
    </source>
</evidence>
<dbReference type="CDD" id="cd01285">
    <property type="entry name" value="nucleoside_deaminase"/>
    <property type="match status" value="1"/>
</dbReference>
<evidence type="ECO:0000256" key="1">
    <source>
        <dbReference type="ARBA" id="ARBA00010669"/>
    </source>
</evidence>
<dbReference type="Gene3D" id="3.40.140.10">
    <property type="entry name" value="Cytidine Deaminase, domain 2"/>
    <property type="match status" value="1"/>
</dbReference>
<reference evidence="10 13" key="3">
    <citation type="submission" date="2020-02" db="EMBL/GenBank/DDBJ databases">
        <title>Newly sequenced genome of strain CSTR1 showed variability in Candidatus Kuenenia stuttgartiensis genomes.</title>
        <authorList>
            <person name="Ding C."/>
            <person name="Adrian L."/>
        </authorList>
    </citation>
    <scope>NUCLEOTIDE SEQUENCE [LARGE SCALE GENOMIC DNA]</scope>
    <source>
        <strain evidence="10 13">CSTR1</strain>
    </source>
</reference>
<feature type="binding site" evidence="8">
    <location>
        <position position="66"/>
    </location>
    <ligand>
        <name>Zn(2+)</name>
        <dbReference type="ChEBI" id="CHEBI:29105"/>
        <note>catalytic</note>
    </ligand>
</feature>
<keyword evidence="6 8" id="KW-0862">Zinc</keyword>
<dbReference type="Pfam" id="PF14437">
    <property type="entry name" value="MafB19-deam"/>
    <property type="match status" value="1"/>
</dbReference>
<evidence type="ECO:0000313" key="12">
    <source>
        <dbReference type="Proteomes" id="UP000221734"/>
    </source>
</evidence>
<keyword evidence="4 8" id="KW-0479">Metal-binding</keyword>
<evidence type="ECO:0000256" key="6">
    <source>
        <dbReference type="ARBA" id="ARBA00022833"/>
    </source>
</evidence>
<dbReference type="PANTHER" id="PTHR11079">
    <property type="entry name" value="CYTOSINE DEAMINASE FAMILY MEMBER"/>
    <property type="match status" value="1"/>
</dbReference>
<dbReference type="FunFam" id="3.40.140.10:FF:000005">
    <property type="entry name" value="tRNA-specific adenosine deaminase"/>
    <property type="match status" value="1"/>
</dbReference>
<comment type="similarity">
    <text evidence="1">Belongs to the cytidine and deoxycytidylate deaminase family. ADAT2 subfamily.</text>
</comment>
<dbReference type="Proteomes" id="UP000221734">
    <property type="component" value="Chromosome Kuenenia_stuttgartiensis_MBR1"/>
</dbReference>
<dbReference type="InterPro" id="IPR028883">
    <property type="entry name" value="tRNA_aden_deaminase"/>
</dbReference>
<evidence type="ECO:0000256" key="2">
    <source>
        <dbReference type="ARBA" id="ARBA00011738"/>
    </source>
</evidence>
<comment type="subunit">
    <text evidence="2 8">Homodimer.</text>
</comment>
<name>A0A2C9CAI1_KUEST</name>
<comment type="function">
    <text evidence="8">Catalyzes the deamination of adenosine to inosine at the wobble position 34 of tRNA(Arg2).</text>
</comment>
<proteinExistence type="inferred from homology"/>
<comment type="catalytic activity">
    <reaction evidence="7 8">
        <text>adenosine(34) in tRNA + H2O + H(+) = inosine(34) in tRNA + NH4(+)</text>
        <dbReference type="Rhea" id="RHEA:43168"/>
        <dbReference type="Rhea" id="RHEA-COMP:10373"/>
        <dbReference type="Rhea" id="RHEA-COMP:10374"/>
        <dbReference type="ChEBI" id="CHEBI:15377"/>
        <dbReference type="ChEBI" id="CHEBI:15378"/>
        <dbReference type="ChEBI" id="CHEBI:28938"/>
        <dbReference type="ChEBI" id="CHEBI:74411"/>
        <dbReference type="ChEBI" id="CHEBI:82852"/>
        <dbReference type="EC" id="3.5.4.33"/>
    </reaction>
</comment>
<dbReference type="KEGG" id="kst:KSMBR1_0188"/>
<dbReference type="PROSITE" id="PS00903">
    <property type="entry name" value="CYT_DCMP_DEAMINASES_1"/>
    <property type="match status" value="1"/>
</dbReference>
<dbReference type="EMBL" id="CP049055">
    <property type="protein sequence ID" value="QII11588.1"/>
    <property type="molecule type" value="Genomic_DNA"/>
</dbReference>
<evidence type="ECO:0000313" key="13">
    <source>
        <dbReference type="Proteomes" id="UP000501926"/>
    </source>
</evidence>